<organism evidence="4 5">
    <name type="scientific">Brucella cytisi</name>
    <dbReference type="NCBI Taxonomy" id="407152"/>
    <lineage>
        <taxon>Bacteria</taxon>
        <taxon>Pseudomonadati</taxon>
        <taxon>Pseudomonadota</taxon>
        <taxon>Alphaproteobacteria</taxon>
        <taxon>Hyphomicrobiales</taxon>
        <taxon>Brucellaceae</taxon>
        <taxon>Brucella/Ochrobactrum group</taxon>
        <taxon>Brucella</taxon>
    </lineage>
</organism>
<dbReference type="EMBL" id="MOEC01000005">
    <property type="protein sequence ID" value="OIS94321.1"/>
    <property type="molecule type" value="Genomic_DNA"/>
</dbReference>
<feature type="chain" id="PRO_5009639157" evidence="2">
    <location>
        <begin position="22"/>
        <end position="194"/>
    </location>
</feature>
<dbReference type="AlphaFoldDB" id="A0A1J6HPJ2"/>
<dbReference type="InterPro" id="IPR011033">
    <property type="entry name" value="PRC_barrel-like_sf"/>
</dbReference>
<dbReference type="Proteomes" id="UP000182985">
    <property type="component" value="Unassembled WGS sequence"/>
</dbReference>
<feature type="region of interest" description="Disordered" evidence="1">
    <location>
        <begin position="27"/>
        <end position="46"/>
    </location>
</feature>
<feature type="compositionally biased region" description="Low complexity" evidence="1">
    <location>
        <begin position="27"/>
        <end position="36"/>
    </location>
</feature>
<dbReference type="PANTHER" id="PTHR36505">
    <property type="entry name" value="BLR1072 PROTEIN"/>
    <property type="match status" value="1"/>
</dbReference>
<dbReference type="SUPFAM" id="SSF50346">
    <property type="entry name" value="PRC-barrel domain"/>
    <property type="match status" value="1"/>
</dbReference>
<dbReference type="InterPro" id="IPR027275">
    <property type="entry name" value="PRC-brl_dom"/>
</dbReference>
<evidence type="ECO:0000313" key="4">
    <source>
        <dbReference type="EMBL" id="OIS94321.1"/>
    </source>
</evidence>
<dbReference type="Gene3D" id="2.30.30.240">
    <property type="entry name" value="PRC-barrel domain"/>
    <property type="match status" value="1"/>
</dbReference>
<name>A0A1J6HPJ2_9HYPH</name>
<keyword evidence="2" id="KW-0732">Signal</keyword>
<protein>
    <submittedName>
        <fullName evidence="4">Photosystem reaction center subunit H</fullName>
    </submittedName>
</protein>
<feature type="region of interest" description="Disordered" evidence="1">
    <location>
        <begin position="168"/>
        <end position="194"/>
    </location>
</feature>
<dbReference type="PANTHER" id="PTHR36505:SF1">
    <property type="entry name" value="BLR1072 PROTEIN"/>
    <property type="match status" value="1"/>
</dbReference>
<feature type="signal peptide" evidence="2">
    <location>
        <begin position="1"/>
        <end position="21"/>
    </location>
</feature>
<feature type="domain" description="PRC-barrel" evidence="3">
    <location>
        <begin position="69"/>
        <end position="150"/>
    </location>
</feature>
<evidence type="ECO:0000256" key="2">
    <source>
        <dbReference type="SAM" id="SignalP"/>
    </source>
</evidence>
<evidence type="ECO:0000256" key="1">
    <source>
        <dbReference type="SAM" id="MobiDB-lite"/>
    </source>
</evidence>
<dbReference type="OrthoDB" id="7876889at2"/>
<gene>
    <name evidence="4" type="ORF">BLA27_07380</name>
</gene>
<accession>A0A1J6HPJ2</accession>
<sequence>MFRTAVLSSFCALLLCPPAFAQTAAPGTTTQGADAPVQEEQPVSTKNMFGAPPGADTNKVGFVEAKQGEVLASSFIGRSVYESDANDAQSVGKLNDIIISQDGAVVAAVIGVGGFLGVGEKDVAVSPDLLKLATRSDGNTWLVLSATKDQLNNAPAFDRSKFFADGVADPNISKETNAPATNEAPSPATPAPSQ</sequence>
<proteinExistence type="predicted"/>
<evidence type="ECO:0000313" key="5">
    <source>
        <dbReference type="Proteomes" id="UP000182985"/>
    </source>
</evidence>
<comment type="caution">
    <text evidence="4">The sequence shown here is derived from an EMBL/GenBank/DDBJ whole genome shotgun (WGS) entry which is preliminary data.</text>
</comment>
<evidence type="ECO:0000259" key="3">
    <source>
        <dbReference type="Pfam" id="PF05239"/>
    </source>
</evidence>
<dbReference type="Pfam" id="PF05239">
    <property type="entry name" value="PRC"/>
    <property type="match status" value="1"/>
</dbReference>
<keyword evidence="5" id="KW-1185">Reference proteome</keyword>
<reference evidence="4 5" key="1">
    <citation type="submission" date="2016-10" db="EMBL/GenBank/DDBJ databases">
        <title>The Draft Genome Sequence of the Potato Rhizosphere Bacteria Ochrobactrum sp. IPA7.2.</title>
        <authorList>
            <person name="Gogoleva N.E."/>
            <person name="Khlopko Y.A."/>
            <person name="Burygin G.L."/>
            <person name="Plotnikov A.O."/>
        </authorList>
    </citation>
    <scope>NUCLEOTIDE SEQUENCE [LARGE SCALE GENOMIC DNA]</scope>
    <source>
        <strain evidence="4 5">IPA7.2</strain>
    </source>
</reference>
<dbReference type="RefSeq" id="WP_071631138.1">
    <property type="nucleotide sequence ID" value="NZ_MOEC01000005.1"/>
</dbReference>
<feature type="compositionally biased region" description="Polar residues" evidence="1">
    <location>
        <begin position="173"/>
        <end position="184"/>
    </location>
</feature>